<dbReference type="AlphaFoldDB" id="A0A0S7EKH4"/>
<reference evidence="2" key="1">
    <citation type="submission" date="2014-12" db="EMBL/GenBank/DDBJ databases">
        <title>Parallel Evolution in Life History Adaptation Evident in the Tissue-Specific Poeciliopsis prolifica transcriptome.</title>
        <authorList>
            <person name="Jue N.K."/>
            <person name="Foley R.J."/>
            <person name="Obergfell C."/>
            <person name="Reznick D.N."/>
            <person name="O'Neill R.J."/>
            <person name="O'Neill M.J."/>
        </authorList>
    </citation>
    <scope>NUCLEOTIDE SEQUENCE</scope>
</reference>
<organism evidence="2">
    <name type="scientific">Poeciliopsis prolifica</name>
    <name type="common">blackstripe livebearer</name>
    <dbReference type="NCBI Taxonomy" id="188132"/>
    <lineage>
        <taxon>Eukaryota</taxon>
        <taxon>Metazoa</taxon>
        <taxon>Chordata</taxon>
        <taxon>Craniata</taxon>
        <taxon>Vertebrata</taxon>
        <taxon>Euteleostomi</taxon>
        <taxon>Actinopterygii</taxon>
        <taxon>Neopterygii</taxon>
        <taxon>Teleostei</taxon>
        <taxon>Neoteleostei</taxon>
        <taxon>Acanthomorphata</taxon>
        <taxon>Ovalentaria</taxon>
        <taxon>Atherinomorphae</taxon>
        <taxon>Cyprinodontiformes</taxon>
        <taxon>Poeciliidae</taxon>
        <taxon>Poeciliinae</taxon>
        <taxon>Poeciliopsis</taxon>
    </lineage>
</organism>
<gene>
    <name evidence="2" type="primary">PPUP8752</name>
</gene>
<accession>A0A0S7EKH4</accession>
<dbReference type="EMBL" id="GBYX01476124">
    <property type="protein sequence ID" value="JAO05553.1"/>
    <property type="molecule type" value="Transcribed_RNA"/>
</dbReference>
<evidence type="ECO:0000256" key="1">
    <source>
        <dbReference type="SAM" id="MobiDB-lite"/>
    </source>
</evidence>
<protein>
    <submittedName>
        <fullName evidence="2">PPUP8752</fullName>
    </submittedName>
</protein>
<evidence type="ECO:0000313" key="2">
    <source>
        <dbReference type="EMBL" id="JAO05553.1"/>
    </source>
</evidence>
<feature type="non-terminal residue" evidence="2">
    <location>
        <position position="1"/>
    </location>
</feature>
<feature type="region of interest" description="Disordered" evidence="1">
    <location>
        <begin position="42"/>
        <end position="90"/>
    </location>
</feature>
<feature type="compositionally biased region" description="Basic and acidic residues" evidence="1">
    <location>
        <begin position="79"/>
        <end position="89"/>
    </location>
</feature>
<name>A0A0S7EKH4_9TELE</name>
<proteinExistence type="predicted"/>
<sequence>APAFSFRKKNGAFFPRMPFSPGRRSAAKIPAFTYKHIRLSSHQSVWRPAGRRPAGRPAGRQQDAVQQEQNHKTEKKRVWRQEGQQDERRRQRVNLLDQDINVINVKANIK</sequence>